<dbReference type="InterPro" id="IPR003673">
    <property type="entry name" value="CoA-Trfase_fam_III"/>
</dbReference>
<dbReference type="PANTHER" id="PTHR48207">
    <property type="entry name" value="SUCCINATE--HYDROXYMETHYLGLUTARATE COA-TRANSFERASE"/>
    <property type="match status" value="1"/>
</dbReference>
<accession>A0A8J3ABK7</accession>
<gene>
    <name evidence="2" type="ORF">GCM10011354_24790</name>
</gene>
<dbReference type="Gene3D" id="3.40.50.10540">
    <property type="entry name" value="Crotonobetainyl-coa:carnitine coa-transferase, domain 1"/>
    <property type="match status" value="1"/>
</dbReference>
<dbReference type="Pfam" id="PF02515">
    <property type="entry name" value="CoA_transf_3"/>
    <property type="match status" value="1"/>
</dbReference>
<evidence type="ECO:0000256" key="1">
    <source>
        <dbReference type="ARBA" id="ARBA00022679"/>
    </source>
</evidence>
<reference evidence="2" key="2">
    <citation type="submission" date="2020-09" db="EMBL/GenBank/DDBJ databases">
        <authorList>
            <person name="Sun Q."/>
            <person name="Zhou Y."/>
        </authorList>
    </citation>
    <scope>NUCLEOTIDE SEQUENCE</scope>
    <source>
        <strain evidence="2">CGMCC 1.14988</strain>
    </source>
</reference>
<dbReference type="Proteomes" id="UP000650511">
    <property type="component" value="Unassembled WGS sequence"/>
</dbReference>
<dbReference type="Gene3D" id="3.30.1540.10">
    <property type="entry name" value="formyl-coa transferase, domain 3"/>
    <property type="match status" value="1"/>
</dbReference>
<organism evidence="2 3">
    <name type="scientific">Egicoccus halophilus</name>
    <dbReference type="NCBI Taxonomy" id="1670830"/>
    <lineage>
        <taxon>Bacteria</taxon>
        <taxon>Bacillati</taxon>
        <taxon>Actinomycetota</taxon>
        <taxon>Nitriliruptoria</taxon>
        <taxon>Egicoccales</taxon>
        <taxon>Egicoccaceae</taxon>
        <taxon>Egicoccus</taxon>
    </lineage>
</organism>
<dbReference type="InterPro" id="IPR044855">
    <property type="entry name" value="CoA-Trfase_III_dom3_sf"/>
</dbReference>
<dbReference type="SUPFAM" id="SSF89796">
    <property type="entry name" value="CoA-transferase family III (CaiB/BaiF)"/>
    <property type="match status" value="1"/>
</dbReference>
<dbReference type="InterPro" id="IPR050483">
    <property type="entry name" value="CoA-transferase_III_domain"/>
</dbReference>
<dbReference type="EMBL" id="BMHA01000009">
    <property type="protein sequence ID" value="GGI07578.1"/>
    <property type="molecule type" value="Genomic_DNA"/>
</dbReference>
<comment type="caution">
    <text evidence="2">The sequence shown here is derived from an EMBL/GenBank/DDBJ whole genome shotgun (WGS) entry which is preliminary data.</text>
</comment>
<dbReference type="PANTHER" id="PTHR48207:SF3">
    <property type="entry name" value="SUCCINATE--HYDROXYMETHYLGLUTARATE COA-TRANSFERASE"/>
    <property type="match status" value="1"/>
</dbReference>
<dbReference type="InterPro" id="IPR023606">
    <property type="entry name" value="CoA-Trfase_III_dom_1_sf"/>
</dbReference>
<dbReference type="GO" id="GO:0008410">
    <property type="term" value="F:CoA-transferase activity"/>
    <property type="evidence" value="ECO:0007669"/>
    <property type="project" value="TreeGrafter"/>
</dbReference>
<proteinExistence type="predicted"/>
<protein>
    <submittedName>
        <fullName evidence="2">CoA transferase</fullName>
    </submittedName>
</protein>
<dbReference type="AlphaFoldDB" id="A0A8J3ABK7"/>
<evidence type="ECO:0000313" key="2">
    <source>
        <dbReference type="EMBL" id="GGI07578.1"/>
    </source>
</evidence>
<sequence>MAGPQCAALLGDLGADVVKVESPHGGDETRSWLPFVDGVSTAFLSVNRNKRSIAVDLTTPEGRALVRELIVSADVVIENFRTGTMERWGLGYEDLRTDAPRLVYSAISAFGRTGELAERAGYEAVLQAFSGVMSITGDPDGPPARSGPSLLDLGTGILTAHAVTAALLDRERTGRGQRVDTALLGTAMTLLGYHAQGYLSAGEVPERRGSAHAALVPYRAYPCADDESVFIAAGNDGLWARFCDALGLERLRDDLRFSTLPARREHRQELDEQLVAVLSRLPRDELLDILEAAGVPAAPVNDVAQVVEHPQVRELDTIQTVFHPGLARAIELVASPFRATEMVTRVRRAPPMLGEHTDEILDEFGYDVEARTDLRARGIVT</sequence>
<keyword evidence="3" id="KW-1185">Reference proteome</keyword>
<evidence type="ECO:0000313" key="3">
    <source>
        <dbReference type="Proteomes" id="UP000650511"/>
    </source>
</evidence>
<keyword evidence="1 2" id="KW-0808">Transferase</keyword>
<name>A0A8J3ABK7_9ACTN</name>
<reference evidence="2" key="1">
    <citation type="journal article" date="2014" name="Int. J. Syst. Evol. Microbiol.">
        <title>Complete genome sequence of Corynebacterium casei LMG S-19264T (=DSM 44701T), isolated from a smear-ripened cheese.</title>
        <authorList>
            <consortium name="US DOE Joint Genome Institute (JGI-PGF)"/>
            <person name="Walter F."/>
            <person name="Albersmeier A."/>
            <person name="Kalinowski J."/>
            <person name="Ruckert C."/>
        </authorList>
    </citation>
    <scope>NUCLEOTIDE SEQUENCE</scope>
    <source>
        <strain evidence="2">CGMCC 1.14988</strain>
    </source>
</reference>